<proteinExistence type="predicted"/>
<sequence>MLRLPHGQQLAVTDRQITEAPVTDQFEFVAIPVPPVKAISADAPQRSLGDNERSAPVRVHSAADIEVLRTDITLAIACPPARHRRPLLRVGAGLQPIHAVVTGT</sequence>
<name>A0A246RNV6_9ACTN</name>
<dbReference type="EMBL" id="MZMV01000014">
    <property type="protein sequence ID" value="OWV08944.1"/>
    <property type="molecule type" value="Genomic_DNA"/>
</dbReference>
<evidence type="ECO:0000313" key="1">
    <source>
        <dbReference type="EMBL" id="OWV08944.1"/>
    </source>
</evidence>
<dbReference type="Proteomes" id="UP000197174">
    <property type="component" value="Unassembled WGS sequence"/>
</dbReference>
<reference evidence="1 2" key="1">
    <citation type="submission" date="2017-03" db="EMBL/GenBank/DDBJ databases">
        <title>Whole genome sequence of Micromonospora wenchangensis, isolated from mangrove soil.</title>
        <authorList>
            <person name="Yang H."/>
        </authorList>
    </citation>
    <scope>NUCLEOTIDE SEQUENCE [LARGE SCALE GENOMIC DNA]</scope>
    <source>
        <strain evidence="1 2">CCTCC AA 2012002</strain>
    </source>
</reference>
<dbReference type="AlphaFoldDB" id="A0A246RNV6"/>
<gene>
    <name evidence="1" type="ORF">B5D80_11180</name>
</gene>
<comment type="caution">
    <text evidence="1">The sequence shown here is derived from an EMBL/GenBank/DDBJ whole genome shotgun (WGS) entry which is preliminary data.</text>
</comment>
<protein>
    <submittedName>
        <fullName evidence="1">Uncharacterized protein</fullName>
    </submittedName>
</protein>
<accession>A0A246RNV6</accession>
<keyword evidence="2" id="KW-1185">Reference proteome</keyword>
<evidence type="ECO:0000313" key="2">
    <source>
        <dbReference type="Proteomes" id="UP000197174"/>
    </source>
</evidence>
<organism evidence="1 2">
    <name type="scientific">Micromonospora wenchangensis</name>
    <dbReference type="NCBI Taxonomy" id="1185415"/>
    <lineage>
        <taxon>Bacteria</taxon>
        <taxon>Bacillati</taxon>
        <taxon>Actinomycetota</taxon>
        <taxon>Actinomycetes</taxon>
        <taxon>Micromonosporales</taxon>
        <taxon>Micromonosporaceae</taxon>
        <taxon>Micromonospora</taxon>
    </lineage>
</organism>